<feature type="domain" description="Anti-bacteriophage protein A/HamA C-terminal" evidence="1">
    <location>
        <begin position="59"/>
        <end position="298"/>
    </location>
</feature>
<accession>A0A1M6HTR4</accession>
<reference evidence="3" key="1">
    <citation type="submission" date="2016-11" db="EMBL/GenBank/DDBJ databases">
        <authorList>
            <person name="Varghese N."/>
            <person name="Submissions S."/>
        </authorList>
    </citation>
    <scope>NUCLEOTIDE SEQUENCE [LARGE SCALE GENOMIC DNA]</scope>
    <source>
        <strain evidence="3">DSM 17957</strain>
    </source>
</reference>
<evidence type="ECO:0000313" key="3">
    <source>
        <dbReference type="Proteomes" id="UP000184536"/>
    </source>
</evidence>
<dbReference type="Pfam" id="PF08878">
    <property type="entry name" value="HamA"/>
    <property type="match status" value="1"/>
</dbReference>
<evidence type="ECO:0000313" key="2">
    <source>
        <dbReference type="EMBL" id="SHJ25498.1"/>
    </source>
</evidence>
<name>A0A1M6HTR4_9FIRM</name>
<proteinExistence type="predicted"/>
<dbReference type="Proteomes" id="UP000184536">
    <property type="component" value="Unassembled WGS sequence"/>
</dbReference>
<dbReference type="RefSeq" id="WP_190014310.1">
    <property type="nucleotide sequence ID" value="NZ_FQZV01000018.1"/>
</dbReference>
<dbReference type="InterPro" id="IPR014976">
    <property type="entry name" value="AbpA_HamA_C"/>
</dbReference>
<sequence>MAGIKIVKECFKCFNIYSYKDNYSFIHVEIQDAYGFYEGLFRFFFNEDSLLRYAEHKANIKFTPGIINYATLFKHLRTYIDDINIEKDISELEEAIVDLLKKEMSCVEKDGKIYVRLDKIGKIGEYMFCCLLSEYFHFDCIIPKVHLQTDTNMSVYGIDTLFYSEKENLLLFGESKVSISLSNGIQLIKKSLSDYEKQLSEEYRLVLSNRLYKDKLYKFTELFGEAVETTTTIQKFIDKAGITQIGIPIFIAHGTEVDNKKILDKLSKVSSFKMFGIKTCLIGISLPIINKTKMITIFTKMIKEMEDYYENEANR</sequence>
<keyword evidence="3" id="KW-1185">Reference proteome</keyword>
<dbReference type="AlphaFoldDB" id="A0A1M6HTR4"/>
<dbReference type="STRING" id="1121919.SAMN02745975_01634"/>
<protein>
    <recommendedName>
        <fullName evidence="1">Anti-bacteriophage protein A/HamA C-terminal domain-containing protein</fullName>
    </recommendedName>
</protein>
<gene>
    <name evidence="2" type="ORF">SAMN02745975_01634</name>
</gene>
<dbReference type="EMBL" id="FQZV01000018">
    <property type="protein sequence ID" value="SHJ25498.1"/>
    <property type="molecule type" value="Genomic_DNA"/>
</dbReference>
<evidence type="ECO:0000259" key="1">
    <source>
        <dbReference type="Pfam" id="PF08878"/>
    </source>
</evidence>
<organism evidence="2 3">
    <name type="scientific">Geosporobacter subterraneus DSM 17957</name>
    <dbReference type="NCBI Taxonomy" id="1121919"/>
    <lineage>
        <taxon>Bacteria</taxon>
        <taxon>Bacillati</taxon>
        <taxon>Bacillota</taxon>
        <taxon>Clostridia</taxon>
        <taxon>Peptostreptococcales</taxon>
        <taxon>Thermotaleaceae</taxon>
        <taxon>Geosporobacter</taxon>
    </lineage>
</organism>